<proteinExistence type="inferred from homology"/>
<feature type="transmembrane region" description="Helical" evidence="7">
    <location>
        <begin position="70"/>
        <end position="88"/>
    </location>
</feature>
<sequence length="502" mass="55882">MAGGRTQASFAEFPNDQSLLIGLQALPAWNEYFDHPRGTLLGLVTAAIMFPGIVAGFPAAWICMHWGHRWCVMIGCILTIIGAIWIALAPNMTHFIVARVIVGTGGAVSKIAAPALLQESMHPRLRAPIGNMYFGFYYVGSILSAAMSIGSLYIKGNWSWRLPCLVMVVPPAVIIAIIYPAPESPRFLVSKRRNGEALDMLARYHANGDSNDALVRWELREIEFALEEEEHNNKSSYLDFLKTKGNRKRLAVSIAVALGCNWVGNGIVSYYLVPVLRSVGVSEPAKMLSINLGLAVWNLILAEWAGINIDRFGRRPLLLTSTIGMIISYSFVMGFSAGFAESNRKSLGIAAIPFLFFFFGFYDIAWTPLNYSYVVEIMPFHLRTKGLAIYNFVQLIGNSFNQFVNPIALDAIAWRYYAVYIGVDLVYVFLIYFFFPETKKLSIEEVALIFDYDIKDAHKNAAANFETRMCADTTAKNIELDIQDKPDHIESHGKGIGQEVKG</sequence>
<feature type="transmembrane region" description="Helical" evidence="7">
    <location>
        <begin position="285"/>
        <end position="305"/>
    </location>
</feature>
<feature type="transmembrane region" description="Helical" evidence="7">
    <location>
        <begin position="134"/>
        <end position="154"/>
    </location>
</feature>
<reference evidence="9 10" key="1">
    <citation type="journal article" date="2014" name="Genome Announc.">
        <title>Draft genome sequence of the pathogenic fungus Scedosporium apiospermum.</title>
        <authorList>
            <person name="Vandeputte P."/>
            <person name="Ghamrawi S."/>
            <person name="Rechenmann M."/>
            <person name="Iltis A."/>
            <person name="Giraud S."/>
            <person name="Fleury M."/>
            <person name="Thornton C."/>
            <person name="Delhaes L."/>
            <person name="Meyer W."/>
            <person name="Papon N."/>
            <person name="Bouchara J.P."/>
        </authorList>
    </citation>
    <scope>NUCLEOTIDE SEQUENCE [LARGE SCALE GENOMIC DNA]</scope>
    <source>
        <strain evidence="9 10">IHEM 14462</strain>
    </source>
</reference>
<comment type="caution">
    <text evidence="9">The sequence shown here is derived from an EMBL/GenBank/DDBJ whole genome shotgun (WGS) entry which is preliminary data.</text>
</comment>
<evidence type="ECO:0000313" key="9">
    <source>
        <dbReference type="EMBL" id="KEZ41773.1"/>
    </source>
</evidence>
<dbReference type="GeneID" id="27725820"/>
<dbReference type="OMA" id="IPQWEEY"/>
<evidence type="ECO:0000256" key="1">
    <source>
        <dbReference type="ARBA" id="ARBA00004141"/>
    </source>
</evidence>
<dbReference type="Pfam" id="PF00083">
    <property type="entry name" value="Sugar_tr"/>
    <property type="match status" value="1"/>
</dbReference>
<gene>
    <name evidence="9" type="ORF">SAPIO_CDS6748</name>
</gene>
<dbReference type="GO" id="GO:0016020">
    <property type="term" value="C:membrane"/>
    <property type="evidence" value="ECO:0007669"/>
    <property type="project" value="UniProtKB-SubCell"/>
</dbReference>
<feature type="transmembrane region" description="Helical" evidence="7">
    <location>
        <begin position="416"/>
        <end position="435"/>
    </location>
</feature>
<keyword evidence="3" id="KW-0813">Transport</keyword>
<keyword evidence="10" id="KW-1185">Reference proteome</keyword>
<evidence type="ECO:0000256" key="4">
    <source>
        <dbReference type="ARBA" id="ARBA00022692"/>
    </source>
</evidence>
<dbReference type="InterPro" id="IPR005829">
    <property type="entry name" value="Sugar_transporter_CS"/>
</dbReference>
<dbReference type="InterPro" id="IPR020846">
    <property type="entry name" value="MFS_dom"/>
</dbReference>
<dbReference type="PANTHER" id="PTHR48022:SF52">
    <property type="entry name" value="SUGAR TRANSPORTER, PUTATIVE-RELATED"/>
    <property type="match status" value="1"/>
</dbReference>
<dbReference type="Proteomes" id="UP000028545">
    <property type="component" value="Unassembled WGS sequence"/>
</dbReference>
<feature type="transmembrane region" description="Helical" evidence="7">
    <location>
        <begin position="160"/>
        <end position="182"/>
    </location>
</feature>
<dbReference type="RefSeq" id="XP_016641572.1">
    <property type="nucleotide sequence ID" value="XM_016788773.1"/>
</dbReference>
<evidence type="ECO:0000256" key="3">
    <source>
        <dbReference type="ARBA" id="ARBA00022448"/>
    </source>
</evidence>
<dbReference type="GO" id="GO:0005351">
    <property type="term" value="F:carbohydrate:proton symporter activity"/>
    <property type="evidence" value="ECO:0007669"/>
    <property type="project" value="TreeGrafter"/>
</dbReference>
<dbReference type="PROSITE" id="PS50850">
    <property type="entry name" value="MFS"/>
    <property type="match status" value="1"/>
</dbReference>
<comment type="similarity">
    <text evidence="2">Belongs to the major facilitator superfamily. Sugar transporter (TC 2.A.1.1) family.</text>
</comment>
<feature type="transmembrane region" description="Helical" evidence="7">
    <location>
        <begin position="346"/>
        <end position="366"/>
    </location>
</feature>
<dbReference type="InterPro" id="IPR050360">
    <property type="entry name" value="MFS_Sugar_Transporters"/>
</dbReference>
<dbReference type="HOGENOM" id="CLU_001265_30_13_1"/>
<dbReference type="EMBL" id="JOWA01000107">
    <property type="protein sequence ID" value="KEZ41773.1"/>
    <property type="molecule type" value="Genomic_DNA"/>
</dbReference>
<evidence type="ECO:0000313" key="10">
    <source>
        <dbReference type="Proteomes" id="UP000028545"/>
    </source>
</evidence>
<name>A0A084G361_PSEDA</name>
<evidence type="ECO:0000256" key="5">
    <source>
        <dbReference type="ARBA" id="ARBA00022989"/>
    </source>
</evidence>
<dbReference type="AlphaFoldDB" id="A0A084G361"/>
<feature type="transmembrane region" description="Helical" evidence="7">
    <location>
        <begin position="40"/>
        <end position="63"/>
    </location>
</feature>
<dbReference type="SUPFAM" id="SSF103473">
    <property type="entry name" value="MFS general substrate transporter"/>
    <property type="match status" value="1"/>
</dbReference>
<dbReference type="VEuPathDB" id="FungiDB:SAPIO_CDS6748"/>
<feature type="transmembrane region" description="Helical" evidence="7">
    <location>
        <begin position="94"/>
        <end position="113"/>
    </location>
</feature>
<feature type="domain" description="Major facilitator superfamily (MFS) profile" evidence="8">
    <location>
        <begin position="1"/>
        <end position="439"/>
    </location>
</feature>
<protein>
    <recommendedName>
        <fullName evidence="8">Major facilitator superfamily (MFS) profile domain-containing protein</fullName>
    </recommendedName>
</protein>
<dbReference type="PROSITE" id="PS00216">
    <property type="entry name" value="SUGAR_TRANSPORT_1"/>
    <property type="match status" value="1"/>
</dbReference>
<keyword evidence="4 7" id="KW-0812">Transmembrane</keyword>
<evidence type="ECO:0000256" key="2">
    <source>
        <dbReference type="ARBA" id="ARBA00010992"/>
    </source>
</evidence>
<dbReference type="OrthoDB" id="6133115at2759"/>
<keyword evidence="6 7" id="KW-0472">Membrane</keyword>
<feature type="transmembrane region" description="Helical" evidence="7">
    <location>
        <begin position="317"/>
        <end position="340"/>
    </location>
</feature>
<dbReference type="InterPro" id="IPR005828">
    <property type="entry name" value="MFS_sugar_transport-like"/>
</dbReference>
<dbReference type="PANTHER" id="PTHR48022">
    <property type="entry name" value="PLASTIDIC GLUCOSE TRANSPORTER 4"/>
    <property type="match status" value="1"/>
</dbReference>
<evidence type="ECO:0000256" key="7">
    <source>
        <dbReference type="SAM" id="Phobius"/>
    </source>
</evidence>
<dbReference type="KEGG" id="sapo:SAPIO_CDS6748"/>
<evidence type="ECO:0000256" key="6">
    <source>
        <dbReference type="ARBA" id="ARBA00023136"/>
    </source>
</evidence>
<dbReference type="Gene3D" id="1.20.1250.20">
    <property type="entry name" value="MFS general substrate transporter like domains"/>
    <property type="match status" value="1"/>
</dbReference>
<feature type="transmembrane region" description="Helical" evidence="7">
    <location>
        <begin position="250"/>
        <end position="273"/>
    </location>
</feature>
<dbReference type="FunFam" id="1.20.1250.20:FF:000134">
    <property type="entry name" value="MFS sugar transporter protein"/>
    <property type="match status" value="1"/>
</dbReference>
<organism evidence="9 10">
    <name type="scientific">Pseudallescheria apiosperma</name>
    <name type="common">Scedosporium apiospermum</name>
    <dbReference type="NCBI Taxonomy" id="563466"/>
    <lineage>
        <taxon>Eukaryota</taxon>
        <taxon>Fungi</taxon>
        <taxon>Dikarya</taxon>
        <taxon>Ascomycota</taxon>
        <taxon>Pezizomycotina</taxon>
        <taxon>Sordariomycetes</taxon>
        <taxon>Hypocreomycetidae</taxon>
        <taxon>Microascales</taxon>
        <taxon>Microascaceae</taxon>
        <taxon>Scedosporium</taxon>
    </lineage>
</organism>
<keyword evidence="5 7" id="KW-1133">Transmembrane helix</keyword>
<dbReference type="InterPro" id="IPR036259">
    <property type="entry name" value="MFS_trans_sf"/>
</dbReference>
<comment type="subcellular location">
    <subcellularLocation>
        <location evidence="1">Membrane</location>
        <topology evidence="1">Multi-pass membrane protein</topology>
    </subcellularLocation>
</comment>
<evidence type="ECO:0000259" key="8">
    <source>
        <dbReference type="PROSITE" id="PS50850"/>
    </source>
</evidence>
<accession>A0A084G361</accession>